<comment type="caution">
    <text evidence="10">The sequence shown here is derived from an EMBL/GenBank/DDBJ whole genome shotgun (WGS) entry which is preliminary data.</text>
</comment>
<feature type="domain" description="High potential iron-sulfur proteins family profile" evidence="9">
    <location>
        <begin position="39"/>
        <end position="110"/>
    </location>
</feature>
<keyword evidence="7 8" id="KW-0411">Iron-sulfur</keyword>
<evidence type="ECO:0000256" key="6">
    <source>
        <dbReference type="ARBA" id="ARBA00023004"/>
    </source>
</evidence>
<dbReference type="GO" id="GO:0009055">
    <property type="term" value="F:electron transfer activity"/>
    <property type="evidence" value="ECO:0007669"/>
    <property type="project" value="InterPro"/>
</dbReference>
<comment type="similarity">
    <text evidence="8">Belongs to the high-potential iron-sulfur protein (HiPIP) family.</text>
</comment>
<protein>
    <recommendedName>
        <fullName evidence="8">High-potential iron-sulfur protein</fullName>
        <shortName evidence="8">HiPIP</shortName>
    </recommendedName>
</protein>
<dbReference type="Gene3D" id="4.10.490.10">
    <property type="entry name" value="High potential iron-sulphur protein"/>
    <property type="match status" value="1"/>
</dbReference>
<comment type="subunit">
    <text evidence="8">Homodimer.</text>
</comment>
<dbReference type="PATRIC" id="fig|1178482.3.peg.3158"/>
<evidence type="ECO:0000256" key="3">
    <source>
        <dbReference type="ARBA" id="ARBA00022485"/>
    </source>
</evidence>
<name>W1N4G3_9GAMM</name>
<dbReference type="InterPro" id="IPR006311">
    <property type="entry name" value="TAT_signal"/>
</dbReference>
<dbReference type="GO" id="GO:0046872">
    <property type="term" value="F:metal ion binding"/>
    <property type="evidence" value="ECO:0007669"/>
    <property type="project" value="UniProtKB-KW"/>
</dbReference>
<keyword evidence="2 8" id="KW-0813">Transport</keyword>
<evidence type="ECO:0000256" key="1">
    <source>
        <dbReference type="ARBA" id="ARBA00002137"/>
    </source>
</evidence>
<keyword evidence="3 8" id="KW-0004">4Fe-4S</keyword>
<evidence type="ECO:0000313" key="11">
    <source>
        <dbReference type="Proteomes" id="UP000019113"/>
    </source>
</evidence>
<sequence>MTRSNEPPHYSRRKFLRQSLIGLAALPLGSAVLSIGAQARDLPRLDENSTQAKALGYVEKASDAEDNADWSEGENCSNCMFYNTETQACQLFPQNSVAAAGWCQSWVAGN</sequence>
<proteinExistence type="inferred from homology"/>
<evidence type="ECO:0000259" key="9">
    <source>
        <dbReference type="PROSITE" id="PS51373"/>
    </source>
</evidence>
<dbReference type="STRING" id="1178482.AR456_04255"/>
<accession>W1N4G3</accession>
<dbReference type="PROSITE" id="PS51373">
    <property type="entry name" value="HIPIP"/>
    <property type="match status" value="1"/>
</dbReference>
<reference evidence="10 11" key="1">
    <citation type="submission" date="2013-08" db="EMBL/GenBank/DDBJ databases">
        <title>draft genome of Halomonas huanghegensis, strain BJGMM-B45T.</title>
        <authorList>
            <person name="Miao C."/>
            <person name="Wan Y."/>
            <person name="Jin W."/>
        </authorList>
    </citation>
    <scope>NUCLEOTIDE SEQUENCE [LARGE SCALE GENOMIC DNA]</scope>
    <source>
        <strain evidence="10 11">BJGMM-B45</strain>
    </source>
</reference>
<dbReference type="InterPro" id="IPR000170">
    <property type="entry name" value="High_potential_FeS_prot"/>
</dbReference>
<evidence type="ECO:0000256" key="2">
    <source>
        <dbReference type="ARBA" id="ARBA00022448"/>
    </source>
</evidence>
<dbReference type="AlphaFoldDB" id="W1N4G3"/>
<evidence type="ECO:0000256" key="4">
    <source>
        <dbReference type="ARBA" id="ARBA00022723"/>
    </source>
</evidence>
<evidence type="ECO:0000256" key="5">
    <source>
        <dbReference type="ARBA" id="ARBA00022982"/>
    </source>
</evidence>
<dbReference type="KEGG" id="hhu:AR456_04255"/>
<gene>
    <name evidence="10" type="ORF">BJB45_02770</name>
</gene>
<dbReference type="GO" id="GO:0051539">
    <property type="term" value="F:4 iron, 4 sulfur cluster binding"/>
    <property type="evidence" value="ECO:0007669"/>
    <property type="project" value="UniProtKB-KW"/>
</dbReference>
<dbReference type="InterPro" id="IPR036369">
    <property type="entry name" value="HIPIP_sf"/>
</dbReference>
<keyword evidence="4 8" id="KW-0479">Metal-binding</keyword>
<dbReference type="EMBL" id="AVBC01000039">
    <property type="protein sequence ID" value="ERL50066.1"/>
    <property type="molecule type" value="Genomic_DNA"/>
</dbReference>
<dbReference type="RefSeq" id="WP_021820114.1">
    <property type="nucleotide sequence ID" value="NZ_AVBC01000039.1"/>
</dbReference>
<organism evidence="10 11">
    <name type="scientific">Halomonas huangheensis</name>
    <dbReference type="NCBI Taxonomy" id="1178482"/>
    <lineage>
        <taxon>Bacteria</taxon>
        <taxon>Pseudomonadati</taxon>
        <taxon>Pseudomonadota</taxon>
        <taxon>Gammaproteobacteria</taxon>
        <taxon>Oceanospirillales</taxon>
        <taxon>Halomonadaceae</taxon>
        <taxon>Halomonas</taxon>
    </lineage>
</organism>
<keyword evidence="11" id="KW-1185">Reference proteome</keyword>
<dbReference type="Pfam" id="PF01355">
    <property type="entry name" value="HIPIP"/>
    <property type="match status" value="1"/>
</dbReference>
<comment type="function">
    <text evidence="1 8">Specific class of high-redox-potential 4Fe-4S ferredoxins. Functions in anaerobic electron transport in most purple and in some other photosynthetic bacteria and in at least one genus (Paracoccus) of halophilic, denitrifying bacteria.</text>
</comment>
<dbReference type="OrthoDB" id="5298540at2"/>
<dbReference type="PROSITE" id="PS51318">
    <property type="entry name" value="TAT"/>
    <property type="match status" value="1"/>
</dbReference>
<keyword evidence="6 8" id="KW-0408">Iron</keyword>
<keyword evidence="5 8" id="KW-0249">Electron transport</keyword>
<dbReference type="SUPFAM" id="SSF57652">
    <property type="entry name" value="HIPIP (high potential iron protein)"/>
    <property type="match status" value="1"/>
</dbReference>
<evidence type="ECO:0000313" key="10">
    <source>
        <dbReference type="EMBL" id="ERL50066.1"/>
    </source>
</evidence>
<evidence type="ECO:0000256" key="8">
    <source>
        <dbReference type="RuleBase" id="RU000620"/>
    </source>
</evidence>
<dbReference type="Proteomes" id="UP000019113">
    <property type="component" value="Unassembled WGS sequence"/>
</dbReference>
<evidence type="ECO:0000256" key="7">
    <source>
        <dbReference type="ARBA" id="ARBA00023014"/>
    </source>
</evidence>
<dbReference type="GO" id="GO:0019646">
    <property type="term" value="P:aerobic electron transport chain"/>
    <property type="evidence" value="ECO:0007669"/>
    <property type="project" value="InterPro"/>
</dbReference>